<evidence type="ECO:0000313" key="2">
    <source>
        <dbReference type="EMBL" id="MEF3079044.1"/>
    </source>
</evidence>
<proteinExistence type="predicted"/>
<dbReference type="RefSeq" id="WP_331809816.1">
    <property type="nucleotide sequence ID" value="NZ_JAZHOU010000002.1"/>
</dbReference>
<feature type="chain" id="PRO_5046283802" evidence="1">
    <location>
        <begin position="21"/>
        <end position="218"/>
    </location>
</feature>
<sequence length="218" mass="25257">MKSKLLFLAMVLVGLTSATATTAGDAVSNGEDLKTNRFGFTQPISFVERGVEFLIFPDGSFDFNTEVFTTNPGNDDFYYRRNRRSTNRTYGAPNTSQYHTGRGVIVRHNRLGRVRRIGNVFINYDRQGRIKRAGTVYMTYRRGQLKQVGGLRILYNRYGMVIGTRGFVNHNNIGNGIYESDNHYPYSYEDDWDDNWNDNDFYYYRKNGKVKKQKKIKA</sequence>
<accession>A0ABU7W7D6</accession>
<reference evidence="2 3" key="1">
    <citation type="submission" date="2024-02" db="EMBL/GenBank/DDBJ databases">
        <title>Winogradskyella poriferorum JCM 12885.</title>
        <authorList>
            <person name="Zhang D.-F."/>
            <person name="Fu Z.-Y."/>
        </authorList>
    </citation>
    <scope>NUCLEOTIDE SEQUENCE [LARGE SCALE GENOMIC DNA]</scope>
    <source>
        <strain evidence="2 3">JCM 12885</strain>
    </source>
</reference>
<name>A0ABU7W7D6_9FLAO</name>
<dbReference type="Proteomes" id="UP001356704">
    <property type="component" value="Unassembled WGS sequence"/>
</dbReference>
<keyword evidence="1" id="KW-0732">Signal</keyword>
<comment type="caution">
    <text evidence="2">The sequence shown here is derived from an EMBL/GenBank/DDBJ whole genome shotgun (WGS) entry which is preliminary data.</text>
</comment>
<keyword evidence="3" id="KW-1185">Reference proteome</keyword>
<organism evidence="2 3">
    <name type="scientific">Winogradskyella poriferorum</name>
    <dbReference type="NCBI Taxonomy" id="307627"/>
    <lineage>
        <taxon>Bacteria</taxon>
        <taxon>Pseudomonadati</taxon>
        <taxon>Bacteroidota</taxon>
        <taxon>Flavobacteriia</taxon>
        <taxon>Flavobacteriales</taxon>
        <taxon>Flavobacteriaceae</taxon>
        <taxon>Winogradskyella</taxon>
    </lineage>
</organism>
<dbReference type="EMBL" id="JAZHOU010000002">
    <property type="protein sequence ID" value="MEF3079044.1"/>
    <property type="molecule type" value="Genomic_DNA"/>
</dbReference>
<protein>
    <submittedName>
        <fullName evidence="2">Uncharacterized protein</fullName>
    </submittedName>
</protein>
<evidence type="ECO:0000313" key="3">
    <source>
        <dbReference type="Proteomes" id="UP001356704"/>
    </source>
</evidence>
<feature type="signal peptide" evidence="1">
    <location>
        <begin position="1"/>
        <end position="20"/>
    </location>
</feature>
<gene>
    <name evidence="2" type="ORF">V1468_08520</name>
</gene>
<evidence type="ECO:0000256" key="1">
    <source>
        <dbReference type="SAM" id="SignalP"/>
    </source>
</evidence>